<keyword evidence="1" id="KW-1133">Transmembrane helix</keyword>
<feature type="transmembrane region" description="Helical" evidence="1">
    <location>
        <begin position="21"/>
        <end position="44"/>
    </location>
</feature>
<keyword evidence="1" id="KW-0472">Membrane</keyword>
<evidence type="ECO:0000256" key="1">
    <source>
        <dbReference type="SAM" id="Phobius"/>
    </source>
</evidence>
<proteinExistence type="predicted"/>
<dbReference type="EMBL" id="VSSQ01038107">
    <property type="protein sequence ID" value="MPM90985.1"/>
    <property type="molecule type" value="Genomic_DNA"/>
</dbReference>
<reference evidence="2" key="1">
    <citation type="submission" date="2019-08" db="EMBL/GenBank/DDBJ databases">
        <authorList>
            <person name="Kucharzyk K."/>
            <person name="Murdoch R.W."/>
            <person name="Higgins S."/>
            <person name="Loffler F."/>
        </authorList>
    </citation>
    <scope>NUCLEOTIDE SEQUENCE</scope>
</reference>
<protein>
    <submittedName>
        <fullName evidence="2">Uncharacterized protein</fullName>
    </submittedName>
</protein>
<name>A0A645DP18_9ZZZZ</name>
<organism evidence="2">
    <name type="scientific">bioreactor metagenome</name>
    <dbReference type="NCBI Taxonomy" id="1076179"/>
    <lineage>
        <taxon>unclassified sequences</taxon>
        <taxon>metagenomes</taxon>
        <taxon>ecological metagenomes</taxon>
    </lineage>
</organism>
<dbReference type="AlphaFoldDB" id="A0A645DP18"/>
<accession>A0A645DP18</accession>
<keyword evidence="1" id="KW-0812">Transmembrane</keyword>
<comment type="caution">
    <text evidence="2">The sequence shown here is derived from an EMBL/GenBank/DDBJ whole genome shotgun (WGS) entry which is preliminary data.</text>
</comment>
<gene>
    <name evidence="2" type="ORF">SDC9_138110</name>
</gene>
<evidence type="ECO:0000313" key="2">
    <source>
        <dbReference type="EMBL" id="MPM90985.1"/>
    </source>
</evidence>
<sequence>MNARGENRIKKELPELKKLSIKYLWVYTIALFSVAFVLILVSAMQQKRVNETIDYYKQQVIAQQDVSAGTQRSVDNLTEENNYLKEEIAKEQFVNDKLSITINGNVEEIADLNREKDALSQLCMAQNEYISGRYKNAGSILEKIDSKYLSDDMKKMVAYLNSRVNR</sequence>